<protein>
    <submittedName>
        <fullName evidence="2">TspO protein</fullName>
    </submittedName>
</protein>
<keyword evidence="1" id="KW-0812">Transmembrane</keyword>
<dbReference type="RefSeq" id="WP_201103555.1">
    <property type="nucleotide sequence ID" value="NZ_CP067977.1"/>
</dbReference>
<gene>
    <name evidence="2" type="ORF">JIP62_03535</name>
</gene>
<feature type="transmembrane region" description="Helical" evidence="1">
    <location>
        <begin position="30"/>
        <end position="51"/>
    </location>
</feature>
<evidence type="ECO:0000313" key="2">
    <source>
        <dbReference type="EMBL" id="QQQ19204.1"/>
    </source>
</evidence>
<accession>A0ABX7BNQ0</accession>
<dbReference type="Proteomes" id="UP000595448">
    <property type="component" value="Chromosome"/>
</dbReference>
<organism evidence="2 3">
    <name type="scientific">Brevundimonas vitisensis</name>
    <dbReference type="NCBI Taxonomy" id="2800818"/>
    <lineage>
        <taxon>Bacteria</taxon>
        <taxon>Pseudomonadati</taxon>
        <taxon>Pseudomonadota</taxon>
        <taxon>Alphaproteobacteria</taxon>
        <taxon>Caulobacterales</taxon>
        <taxon>Caulobacteraceae</taxon>
        <taxon>Brevundimonas</taxon>
    </lineage>
</organism>
<keyword evidence="1" id="KW-1133">Transmembrane helix</keyword>
<reference evidence="2 3" key="1">
    <citation type="submission" date="2021-01" db="EMBL/GenBank/DDBJ databases">
        <title>Brevundimonas vitis sp. nov., an bacterium isolated from grape (Vitis vinifera).</title>
        <authorList>
            <person name="Jiang L."/>
            <person name="Lee J."/>
        </authorList>
    </citation>
    <scope>NUCLEOTIDE SEQUENCE [LARGE SCALE GENOMIC DNA]</scope>
    <source>
        <strain evidence="2 3">GRTSA-9</strain>
    </source>
</reference>
<evidence type="ECO:0000313" key="3">
    <source>
        <dbReference type="Proteomes" id="UP000595448"/>
    </source>
</evidence>
<sequence length="180" mass="18753">MTDIDQAVDSARDAVVEFVNGEDRSLGHMLLGVAITAGFAIAATAFATRTIRPAPAVEGDGRPVTERPRGSLSLILPAVFSATTLSAVRVWNAPSRRERSVALGLWGLAQTVNATWLALRPAGRSSQIIAAMTSAGLAAAFAHEARKLDPGTGKMAAPMGAATRVANAIDRKVSDRATLH</sequence>
<keyword evidence="1" id="KW-0472">Membrane</keyword>
<keyword evidence="3" id="KW-1185">Reference proteome</keyword>
<proteinExistence type="predicted"/>
<evidence type="ECO:0000256" key="1">
    <source>
        <dbReference type="SAM" id="Phobius"/>
    </source>
</evidence>
<dbReference type="EMBL" id="CP067977">
    <property type="protein sequence ID" value="QQQ19204.1"/>
    <property type="molecule type" value="Genomic_DNA"/>
</dbReference>
<name>A0ABX7BNQ0_9CAUL</name>